<organism evidence="2 3">
    <name type="scientific">Stephania cephalantha</name>
    <dbReference type="NCBI Taxonomy" id="152367"/>
    <lineage>
        <taxon>Eukaryota</taxon>
        <taxon>Viridiplantae</taxon>
        <taxon>Streptophyta</taxon>
        <taxon>Embryophyta</taxon>
        <taxon>Tracheophyta</taxon>
        <taxon>Spermatophyta</taxon>
        <taxon>Magnoliopsida</taxon>
        <taxon>Ranunculales</taxon>
        <taxon>Menispermaceae</taxon>
        <taxon>Menispermoideae</taxon>
        <taxon>Cissampelideae</taxon>
        <taxon>Stephania</taxon>
    </lineage>
</organism>
<dbReference type="PANTHER" id="PTHR33825">
    <property type="entry name" value="CHITINASE-LIKE PROTEIN"/>
    <property type="match status" value="1"/>
</dbReference>
<dbReference type="AlphaFoldDB" id="A0AAP0I0C0"/>
<evidence type="ECO:0000256" key="1">
    <source>
        <dbReference type="SAM" id="MobiDB-lite"/>
    </source>
</evidence>
<keyword evidence="3" id="KW-1185">Reference proteome</keyword>
<gene>
    <name evidence="2" type="ORF">Scep_021571</name>
</gene>
<name>A0AAP0I0C0_9MAGN</name>
<evidence type="ECO:0000313" key="3">
    <source>
        <dbReference type="Proteomes" id="UP001419268"/>
    </source>
</evidence>
<proteinExistence type="predicted"/>
<accession>A0AAP0I0C0</accession>
<evidence type="ECO:0000313" key="2">
    <source>
        <dbReference type="EMBL" id="KAK9104727.1"/>
    </source>
</evidence>
<protein>
    <submittedName>
        <fullName evidence="2">Uncharacterized protein</fullName>
    </submittedName>
</protein>
<comment type="caution">
    <text evidence="2">The sequence shown here is derived from an EMBL/GenBank/DDBJ whole genome shotgun (WGS) entry which is preliminary data.</text>
</comment>
<dbReference type="EMBL" id="JBBNAG010000009">
    <property type="protein sequence ID" value="KAK9104727.1"/>
    <property type="molecule type" value="Genomic_DNA"/>
</dbReference>
<dbReference type="Proteomes" id="UP001419268">
    <property type="component" value="Unassembled WGS sequence"/>
</dbReference>
<sequence length="244" mass="26634">MFSAIKLELSNSSPSAPPLPQLQRRPSPTRFHISATFNDTNTNRCCFASLALQYHVSATPPTASPPSILTSSVGSPQLGSHFAPQWNLTHRHVAISASWLFFSAIPTLLAFRKASESLEKLMDAATEELPDTMAAIRLSGMEISDLTMELSDLGQEITRGVRNSTQVVRVAEERLRRLTTMAPTVLKQERGSPDAEPGGAAVARAARGVKEGIVKGREILQIFLSLSHFSRLALNFFIPRGKKL</sequence>
<reference evidence="2 3" key="1">
    <citation type="submission" date="2024-01" db="EMBL/GenBank/DDBJ databases">
        <title>Genome assemblies of Stephania.</title>
        <authorList>
            <person name="Yang L."/>
        </authorList>
    </citation>
    <scope>NUCLEOTIDE SEQUENCE [LARGE SCALE GENOMIC DNA]</scope>
    <source>
        <strain evidence="2">JXDWG</strain>
        <tissue evidence="2">Leaf</tissue>
    </source>
</reference>
<dbReference type="PANTHER" id="PTHR33825:SF5">
    <property type="entry name" value="TRANSMEMBRANE PROTEIN"/>
    <property type="match status" value="1"/>
</dbReference>
<feature type="region of interest" description="Disordered" evidence="1">
    <location>
        <begin position="7"/>
        <end position="26"/>
    </location>
</feature>